<dbReference type="Proteomes" id="UP001220010">
    <property type="component" value="Unassembled WGS sequence"/>
</dbReference>
<comment type="caution">
    <text evidence="1">The sequence shown here is derived from an EMBL/GenBank/DDBJ whole genome shotgun (WGS) entry which is preliminary data.</text>
</comment>
<proteinExistence type="predicted"/>
<accession>A0ABT5X7Z7</accession>
<evidence type="ECO:0000313" key="2">
    <source>
        <dbReference type="Proteomes" id="UP001220010"/>
    </source>
</evidence>
<evidence type="ECO:0000313" key="1">
    <source>
        <dbReference type="EMBL" id="MDF0590824.1"/>
    </source>
</evidence>
<protein>
    <submittedName>
        <fullName evidence="1">Uncharacterized protein</fullName>
    </submittedName>
</protein>
<gene>
    <name evidence="1" type="ORF">P0O15_06530</name>
</gene>
<dbReference type="RefSeq" id="WP_316966570.1">
    <property type="nucleotide sequence ID" value="NZ_JARFPK010000020.1"/>
</dbReference>
<organism evidence="1 2">
    <name type="scientific">Candidatus Methanocrinis natronophilus</name>
    <dbReference type="NCBI Taxonomy" id="3033396"/>
    <lineage>
        <taxon>Archaea</taxon>
        <taxon>Methanobacteriati</taxon>
        <taxon>Methanobacteriota</taxon>
        <taxon>Stenosarchaea group</taxon>
        <taxon>Methanomicrobia</taxon>
        <taxon>Methanotrichales</taxon>
        <taxon>Methanotrichaceae</taxon>
        <taxon>Methanocrinis</taxon>
    </lineage>
</organism>
<dbReference type="EMBL" id="JARFPK010000020">
    <property type="protein sequence ID" value="MDF0590824.1"/>
    <property type="molecule type" value="Genomic_DNA"/>
</dbReference>
<sequence length="41" mass="4417">MALTARASLSGRAPKFTDVIPLAEWVHDTLIRAIGGLCDLH</sequence>
<keyword evidence="2" id="KW-1185">Reference proteome</keyword>
<reference evidence="1 2" key="1">
    <citation type="submission" date="2023-03" db="EMBL/GenBank/DDBJ databases">
        <title>WGS of Methanotrichaceae archaeon Mx.</title>
        <authorList>
            <person name="Sorokin D.Y."/>
            <person name="Merkel A.Y."/>
        </authorList>
    </citation>
    <scope>NUCLEOTIDE SEQUENCE [LARGE SCALE GENOMIC DNA]</scope>
    <source>
        <strain evidence="1 2">Mx</strain>
    </source>
</reference>
<name>A0ABT5X7Z7_9EURY</name>